<dbReference type="OrthoDB" id="9804625at2"/>
<comment type="subunit">
    <text evidence="8 9">Homodimer.</text>
</comment>
<evidence type="ECO:0000256" key="2">
    <source>
        <dbReference type="ARBA" id="ARBA00001946"/>
    </source>
</evidence>
<dbReference type="UniPathway" id="UPA00074">
    <property type="reaction ID" value="UER00942"/>
</dbReference>
<keyword evidence="6 8" id="KW-0067">ATP-binding</keyword>
<evidence type="ECO:0000256" key="1">
    <source>
        <dbReference type="ARBA" id="ARBA00001936"/>
    </source>
</evidence>
<dbReference type="GO" id="GO:0005524">
    <property type="term" value="F:ATP binding"/>
    <property type="evidence" value="ECO:0007669"/>
    <property type="project" value="UniProtKB-UniRule"/>
</dbReference>
<name>A0A430B7E5_9ENTE</name>
<dbReference type="InterPro" id="IPR003135">
    <property type="entry name" value="ATP-grasp_carboxylate-amine"/>
</dbReference>
<dbReference type="Proteomes" id="UP000288028">
    <property type="component" value="Unassembled WGS sequence"/>
</dbReference>
<dbReference type="InterPro" id="IPR011054">
    <property type="entry name" value="Rudment_hybrid_motif"/>
</dbReference>
<keyword evidence="5 8" id="KW-0658">Purine biosynthesis</keyword>
<dbReference type="InterPro" id="IPR016185">
    <property type="entry name" value="PreATP-grasp_dom_sf"/>
</dbReference>
<dbReference type="Gene3D" id="3.30.1490.20">
    <property type="entry name" value="ATP-grasp fold, A domain"/>
    <property type="match status" value="1"/>
</dbReference>
<comment type="function">
    <text evidence="9">Catalyzes the ATP-dependent conversion of 5-aminoimidazole ribonucleotide (AIR) and HCO(3)- to N5-carboxyaminoimidazole ribonucleotide (N5-CAIR).</text>
</comment>
<dbReference type="InterPro" id="IPR011761">
    <property type="entry name" value="ATP-grasp"/>
</dbReference>
<dbReference type="InterPro" id="IPR005875">
    <property type="entry name" value="PurK"/>
</dbReference>
<feature type="binding site" evidence="8">
    <location>
        <begin position="267"/>
        <end position="268"/>
    </location>
    <ligand>
        <name>ATP</name>
        <dbReference type="ChEBI" id="CHEBI:30616"/>
    </ligand>
</feature>
<keyword evidence="12" id="KW-1185">Reference proteome</keyword>
<feature type="binding site" evidence="8">
    <location>
        <begin position="182"/>
        <end position="185"/>
    </location>
    <ligand>
        <name>ATP</name>
        <dbReference type="ChEBI" id="CHEBI:30616"/>
    </ligand>
</feature>
<dbReference type="Gene3D" id="3.30.470.20">
    <property type="entry name" value="ATP-grasp fold, B domain"/>
    <property type="match status" value="1"/>
</dbReference>
<feature type="binding site" evidence="8">
    <location>
        <position position="107"/>
    </location>
    <ligand>
        <name>ATP</name>
        <dbReference type="ChEBI" id="CHEBI:30616"/>
    </ligand>
</feature>
<dbReference type="GO" id="GO:0034028">
    <property type="term" value="F:5-(carboxyamino)imidazole ribonucleotide synthase activity"/>
    <property type="evidence" value="ECO:0007669"/>
    <property type="project" value="UniProtKB-UniRule"/>
</dbReference>
<dbReference type="GO" id="GO:0005829">
    <property type="term" value="C:cytosol"/>
    <property type="evidence" value="ECO:0007669"/>
    <property type="project" value="TreeGrafter"/>
</dbReference>
<dbReference type="InterPro" id="IPR040686">
    <property type="entry name" value="PurK_C"/>
</dbReference>
<feature type="domain" description="ATP-grasp" evidence="10">
    <location>
        <begin position="111"/>
        <end position="297"/>
    </location>
</feature>
<evidence type="ECO:0000256" key="7">
    <source>
        <dbReference type="ARBA" id="ARBA00023211"/>
    </source>
</evidence>
<dbReference type="NCBIfam" id="NF004676">
    <property type="entry name" value="PRK06019.1-2"/>
    <property type="match status" value="1"/>
</dbReference>
<evidence type="ECO:0000313" key="11">
    <source>
        <dbReference type="EMBL" id="RSU16242.1"/>
    </source>
</evidence>
<dbReference type="SUPFAM" id="SSF52440">
    <property type="entry name" value="PreATP-grasp domain"/>
    <property type="match status" value="1"/>
</dbReference>
<dbReference type="Pfam" id="PF22660">
    <property type="entry name" value="RS_preATP-grasp-like"/>
    <property type="match status" value="1"/>
</dbReference>
<feature type="binding site" evidence="8">
    <location>
        <position position="213"/>
    </location>
    <ligand>
        <name>ATP</name>
        <dbReference type="ChEBI" id="CHEBI:30616"/>
    </ligand>
</feature>
<dbReference type="Gene3D" id="3.40.50.20">
    <property type="match status" value="1"/>
</dbReference>
<comment type="cofactor">
    <cofactor evidence="2">
        <name>Mg(2+)</name>
        <dbReference type="ChEBI" id="CHEBI:18420"/>
    </cofactor>
</comment>
<dbReference type="FunFam" id="3.30.1490.20:FF:000015">
    <property type="entry name" value="N5-carboxyaminoimidazole ribonucleotide synthase"/>
    <property type="match status" value="1"/>
</dbReference>
<keyword evidence="4 8" id="KW-0547">Nucleotide-binding</keyword>
<dbReference type="SUPFAM" id="SSF51246">
    <property type="entry name" value="Rudiment single hybrid motif"/>
    <property type="match status" value="1"/>
</dbReference>
<dbReference type="GeneID" id="95581258"/>
<comment type="pathway">
    <text evidence="8 9">Purine metabolism; IMP biosynthesis via de novo pathway; 5-amino-1-(5-phospho-D-ribosyl)imidazole-4-carboxylate from 5-amino-1-(5-phospho-D-ribosyl)imidazole (N5-CAIR route): step 1/2.</text>
</comment>
<feature type="binding site" evidence="8">
    <location>
        <position position="147"/>
    </location>
    <ligand>
        <name>ATP</name>
        <dbReference type="ChEBI" id="CHEBI:30616"/>
    </ligand>
</feature>
<comment type="function">
    <text evidence="8">Catalyzes the ATP-dependent conversion of 5-aminoimidazole ribonucleotide (AIR) and HCO(3)(-) to N5-carboxyaminoimidazole ribonucleotide (N5-CAIR).</text>
</comment>
<dbReference type="SUPFAM" id="SSF56059">
    <property type="entry name" value="Glutathione synthetase ATP-binding domain-like"/>
    <property type="match status" value="1"/>
</dbReference>
<evidence type="ECO:0000256" key="5">
    <source>
        <dbReference type="ARBA" id="ARBA00022755"/>
    </source>
</evidence>
<comment type="caution">
    <text evidence="11">The sequence shown here is derived from an EMBL/GenBank/DDBJ whole genome shotgun (WGS) entry which is preliminary data.</text>
</comment>
<comment type="catalytic activity">
    <reaction evidence="8 9">
        <text>5-amino-1-(5-phospho-beta-D-ribosyl)imidazole + hydrogencarbonate + ATP = 5-carboxyamino-1-(5-phospho-D-ribosyl)imidazole + ADP + phosphate + 2 H(+)</text>
        <dbReference type="Rhea" id="RHEA:19317"/>
        <dbReference type="ChEBI" id="CHEBI:15378"/>
        <dbReference type="ChEBI" id="CHEBI:17544"/>
        <dbReference type="ChEBI" id="CHEBI:30616"/>
        <dbReference type="ChEBI" id="CHEBI:43474"/>
        <dbReference type="ChEBI" id="CHEBI:58730"/>
        <dbReference type="ChEBI" id="CHEBI:137981"/>
        <dbReference type="ChEBI" id="CHEBI:456216"/>
        <dbReference type="EC" id="6.3.4.18"/>
    </reaction>
</comment>
<dbReference type="Pfam" id="PF17769">
    <property type="entry name" value="PurK_C"/>
    <property type="match status" value="1"/>
</dbReference>
<comment type="cofactor">
    <cofactor evidence="1">
        <name>Mn(2+)</name>
        <dbReference type="ChEBI" id="CHEBI:29035"/>
    </cofactor>
</comment>
<reference evidence="11 12" key="1">
    <citation type="submission" date="2017-05" db="EMBL/GenBank/DDBJ databases">
        <title>Vagococcus spp. assemblies.</title>
        <authorList>
            <person name="Gulvik C.A."/>
        </authorList>
    </citation>
    <scope>NUCLEOTIDE SEQUENCE [LARGE SCALE GENOMIC DNA]</scope>
    <source>
        <strain evidence="11 12">SS1714</strain>
    </source>
</reference>
<dbReference type="PANTHER" id="PTHR11609">
    <property type="entry name" value="PURINE BIOSYNTHESIS PROTEIN 6/7, PUR6/7"/>
    <property type="match status" value="1"/>
</dbReference>
<evidence type="ECO:0000313" key="12">
    <source>
        <dbReference type="Proteomes" id="UP000288028"/>
    </source>
</evidence>
<sequence>MTKLLLPGSTIGIIGGGQLGQMMAMSAKELGFKVGVLDPTEDCPASQVSDWSIKASYDDDKALEKLAQQSDVITYEFENVNAASLEKIQEIVPLPQGLELLKMSQNRKNEKLFLSQLGLPVSPFKIVNHLSEVSKAIEEINYPAVLKTCTGGYDGKGQVVLKSQDDLEHISELLESGECVLESWVNFKKEISVIVSGSQENDYQVFPIAENKHYNNILQLSTIPAVISESCQKEAEKLTLMIARELAFCGTMTVEMFVTPSDELIINEIAPRPHNSGHYSIEACNLSQFDTHIRGILSWPIPEIYLHKPAAMLNLLGNEMKIAETLIFEKPDWYFHFYGKKEIKKDRKMGHITILSNSLKSTIEEIKQTKIWK</sequence>
<evidence type="ECO:0000259" key="10">
    <source>
        <dbReference type="PROSITE" id="PS50975"/>
    </source>
</evidence>
<gene>
    <name evidence="8 9" type="primary">purK</name>
    <name evidence="11" type="ORF">CBF28_04705</name>
</gene>
<keyword evidence="7" id="KW-0464">Manganese</keyword>
<dbReference type="NCBIfam" id="NF004675">
    <property type="entry name" value="PRK06019.1-1"/>
    <property type="match status" value="1"/>
</dbReference>
<evidence type="ECO:0000256" key="6">
    <source>
        <dbReference type="ARBA" id="ARBA00022840"/>
    </source>
</evidence>
<dbReference type="Pfam" id="PF02222">
    <property type="entry name" value="ATP-grasp"/>
    <property type="match status" value="1"/>
</dbReference>
<keyword evidence="3 8" id="KW-0436">Ligase</keyword>
<dbReference type="InterPro" id="IPR013815">
    <property type="entry name" value="ATP_grasp_subdomain_1"/>
</dbReference>
<evidence type="ECO:0000256" key="3">
    <source>
        <dbReference type="ARBA" id="ARBA00022598"/>
    </source>
</evidence>
<dbReference type="GO" id="GO:0006189">
    <property type="term" value="P:'de novo' IMP biosynthetic process"/>
    <property type="evidence" value="ECO:0007669"/>
    <property type="project" value="UniProtKB-UniRule"/>
</dbReference>
<dbReference type="FunFam" id="3.40.50.20:FF:000016">
    <property type="entry name" value="N5-carboxyaminoimidazole ribonucleotide synthase"/>
    <property type="match status" value="1"/>
</dbReference>
<dbReference type="PROSITE" id="PS50975">
    <property type="entry name" value="ATP_GRASP"/>
    <property type="match status" value="1"/>
</dbReference>
<dbReference type="PANTHER" id="PTHR11609:SF5">
    <property type="entry name" value="PHOSPHORIBOSYLAMINOIMIDAZOLE CARBOXYLASE"/>
    <property type="match status" value="1"/>
</dbReference>
<feature type="binding site" evidence="8">
    <location>
        <position position="190"/>
    </location>
    <ligand>
        <name>ATP</name>
        <dbReference type="ChEBI" id="CHEBI:30616"/>
    </ligand>
</feature>
<organism evidence="11 12">
    <name type="scientific">Vagococcus carniphilus</name>
    <dbReference type="NCBI Taxonomy" id="218144"/>
    <lineage>
        <taxon>Bacteria</taxon>
        <taxon>Bacillati</taxon>
        <taxon>Bacillota</taxon>
        <taxon>Bacilli</taxon>
        <taxon>Lactobacillales</taxon>
        <taxon>Enterococcaceae</taxon>
        <taxon>Vagococcus</taxon>
    </lineage>
</organism>
<dbReference type="NCBIfam" id="NF004679">
    <property type="entry name" value="PRK06019.1-5"/>
    <property type="match status" value="1"/>
</dbReference>
<feature type="binding site" evidence="8">
    <location>
        <begin position="152"/>
        <end position="158"/>
    </location>
    <ligand>
        <name>ATP</name>
        <dbReference type="ChEBI" id="CHEBI:30616"/>
    </ligand>
</feature>
<dbReference type="RefSeq" id="WP_126792452.1">
    <property type="nucleotide sequence ID" value="NZ_CP060720.1"/>
</dbReference>
<dbReference type="EMBL" id="NGKB01000003">
    <property type="protein sequence ID" value="RSU16242.1"/>
    <property type="molecule type" value="Genomic_DNA"/>
</dbReference>
<dbReference type="GO" id="GO:0046872">
    <property type="term" value="F:metal ion binding"/>
    <property type="evidence" value="ECO:0007669"/>
    <property type="project" value="InterPro"/>
</dbReference>
<dbReference type="NCBIfam" id="TIGR01161">
    <property type="entry name" value="purK"/>
    <property type="match status" value="1"/>
</dbReference>
<evidence type="ECO:0000256" key="8">
    <source>
        <dbReference type="HAMAP-Rule" id="MF_01928"/>
    </source>
</evidence>
<evidence type="ECO:0000256" key="9">
    <source>
        <dbReference type="RuleBase" id="RU361200"/>
    </source>
</evidence>
<dbReference type="GO" id="GO:0004638">
    <property type="term" value="F:phosphoribosylaminoimidazole carboxylase activity"/>
    <property type="evidence" value="ECO:0007669"/>
    <property type="project" value="InterPro"/>
</dbReference>
<evidence type="ECO:0000256" key="4">
    <source>
        <dbReference type="ARBA" id="ARBA00022741"/>
    </source>
</evidence>
<dbReference type="InterPro" id="IPR054350">
    <property type="entry name" value="PurT/PurK_preATP-grasp"/>
</dbReference>
<proteinExistence type="inferred from homology"/>
<dbReference type="HAMAP" id="MF_01928">
    <property type="entry name" value="PurK"/>
    <property type="match status" value="1"/>
</dbReference>
<comment type="similarity">
    <text evidence="8 9">Belongs to the PurK/PurT family.</text>
</comment>
<dbReference type="AlphaFoldDB" id="A0A430B7E5"/>
<protein>
    <recommendedName>
        <fullName evidence="8 9">N5-carboxyaminoimidazole ribonucleotide synthase</fullName>
        <shortName evidence="8 9">N5-CAIR synthase</shortName>
        <ecNumber evidence="8 9">6.3.4.18</ecNumber>
    </recommendedName>
    <alternativeName>
        <fullName evidence="8 9">5-(carboxyamino)imidazole ribonucleotide synthetase</fullName>
    </alternativeName>
</protein>
<dbReference type="EC" id="6.3.4.18" evidence="8 9"/>
<accession>A0A430B7E5</accession>